<feature type="domain" description="Cell envelope-related transcriptional attenuator" evidence="4">
    <location>
        <begin position="157"/>
        <end position="316"/>
    </location>
</feature>
<accession>A0A2M7VDV9</accession>
<gene>
    <name evidence="6" type="ORF">COX77_04330</name>
</gene>
<feature type="transmembrane region" description="Helical" evidence="3">
    <location>
        <begin position="78"/>
        <end position="99"/>
    </location>
</feature>
<evidence type="ECO:0000259" key="4">
    <source>
        <dbReference type="Pfam" id="PF03816"/>
    </source>
</evidence>
<dbReference type="Proteomes" id="UP000230405">
    <property type="component" value="Unassembled WGS sequence"/>
</dbReference>
<evidence type="ECO:0000256" key="3">
    <source>
        <dbReference type="SAM" id="Phobius"/>
    </source>
</evidence>
<keyword evidence="3" id="KW-0812">Transmembrane</keyword>
<evidence type="ECO:0000313" key="7">
    <source>
        <dbReference type="Proteomes" id="UP000230405"/>
    </source>
</evidence>
<dbReference type="Gene3D" id="3.40.630.190">
    <property type="entry name" value="LCP protein"/>
    <property type="match status" value="1"/>
</dbReference>
<feature type="domain" description="LytR/CpsA/Psr regulator C-terminal" evidence="5">
    <location>
        <begin position="417"/>
        <end position="509"/>
    </location>
</feature>
<dbReference type="Pfam" id="PF03816">
    <property type="entry name" value="LytR_cpsA_psr"/>
    <property type="match status" value="1"/>
</dbReference>
<evidence type="ECO:0000259" key="5">
    <source>
        <dbReference type="Pfam" id="PF13399"/>
    </source>
</evidence>
<keyword evidence="3" id="KW-0472">Membrane</keyword>
<dbReference type="PANTHER" id="PTHR33392:SF6">
    <property type="entry name" value="POLYISOPRENYL-TEICHOIC ACID--PEPTIDOGLYCAN TEICHOIC ACID TRANSFERASE TAGU"/>
    <property type="match status" value="1"/>
</dbReference>
<evidence type="ECO:0000256" key="2">
    <source>
        <dbReference type="SAM" id="MobiDB-lite"/>
    </source>
</evidence>
<dbReference type="Gene3D" id="3.30.70.2390">
    <property type="match status" value="1"/>
</dbReference>
<evidence type="ECO:0000313" key="6">
    <source>
        <dbReference type="EMBL" id="PIZ98470.1"/>
    </source>
</evidence>
<evidence type="ECO:0008006" key="8">
    <source>
        <dbReference type="Google" id="ProtNLM"/>
    </source>
</evidence>
<dbReference type="InterPro" id="IPR027381">
    <property type="entry name" value="LytR/CpsA/Psr_C"/>
</dbReference>
<proteinExistence type="inferred from homology"/>
<feature type="region of interest" description="Disordered" evidence="2">
    <location>
        <begin position="1"/>
        <end position="53"/>
    </location>
</feature>
<dbReference type="NCBIfam" id="TIGR00350">
    <property type="entry name" value="lytR_cpsA_psr"/>
    <property type="match status" value="1"/>
</dbReference>
<feature type="compositionally biased region" description="Basic and acidic residues" evidence="2">
    <location>
        <begin position="7"/>
        <end position="19"/>
    </location>
</feature>
<name>A0A2M7VDV9_9BACT</name>
<organism evidence="6 7">
    <name type="scientific">Candidatus Komeilibacteria bacterium CG_4_10_14_0_2_um_filter_37_10</name>
    <dbReference type="NCBI Taxonomy" id="1974470"/>
    <lineage>
        <taxon>Bacteria</taxon>
        <taxon>Candidatus Komeiliibacteriota</taxon>
    </lineage>
</organism>
<reference evidence="7" key="1">
    <citation type="submission" date="2017-09" db="EMBL/GenBank/DDBJ databases">
        <title>Depth-based differentiation of microbial function through sediment-hosted aquifers and enrichment of novel symbionts in the deep terrestrial subsurface.</title>
        <authorList>
            <person name="Probst A.J."/>
            <person name="Ladd B."/>
            <person name="Jarett J.K."/>
            <person name="Geller-Mcgrath D.E."/>
            <person name="Sieber C.M.K."/>
            <person name="Emerson J.B."/>
            <person name="Anantharaman K."/>
            <person name="Thomas B.C."/>
            <person name="Malmstrom R."/>
            <person name="Stieglmeier M."/>
            <person name="Klingl A."/>
            <person name="Woyke T."/>
            <person name="Ryan C.M."/>
            <person name="Banfield J.F."/>
        </authorList>
    </citation>
    <scope>NUCLEOTIDE SEQUENCE [LARGE SCALE GENOMIC DNA]</scope>
</reference>
<dbReference type="PANTHER" id="PTHR33392">
    <property type="entry name" value="POLYISOPRENYL-TEICHOIC ACID--PEPTIDOGLYCAN TEICHOIC ACID TRANSFERASE TAGU"/>
    <property type="match status" value="1"/>
</dbReference>
<comment type="similarity">
    <text evidence="1">Belongs to the LytR/CpsA/Psr (LCP) family.</text>
</comment>
<evidence type="ECO:0000256" key="1">
    <source>
        <dbReference type="ARBA" id="ARBA00006068"/>
    </source>
</evidence>
<dbReference type="InterPro" id="IPR004474">
    <property type="entry name" value="LytR_CpsA_psr"/>
</dbReference>
<dbReference type="InterPro" id="IPR050922">
    <property type="entry name" value="LytR/CpsA/Psr_CW_biosynth"/>
</dbReference>
<keyword evidence="3" id="KW-1133">Transmembrane helix</keyword>
<sequence length="516" mass="58506">MKNIDGILKEEKKDSETKISVHQYTKKPTVDEVSVETNLPTPKDKSQQEKTTATDSFLRHYPTEFISYPKNKQKKWRLFFLIFLLIITLFGSFLFSNYLSLNKSTGGLGLALQKLNLWQQLNKLIGLDTNKLINERDRVNILLLGIGGEGHDGPYLTDTIILASVKPSTSQTAMISIPRDLVIKYNEGYYPRINEIYSLAIKNQAIDPANYTAELIGQAFNQPIDYYAVIDFNGFKNIIDYLDGVEINVENDFTDYQYPTDNHKYQTISFTAGRQTIDGQTALEYARSRHGNNGEGSDFARSRRQQKVIMAVKDKILNFNLLLNPYKLNRVYQMMRQYIKTNIDIDTTFSFYELSRDIDWSGIIQKNIDDGPDGLLVPVITEQGAYVLQPKNSYTDLQSFAQTIFQDNIATSENAIIDLQNGTTVSGLAYTVAQKFKEHGINNVSYHNAAVRDYQQTIIYDLSKGQKEKTKTILQTILPSATITTNNAPINNNSQLPNNVDFVVILGQDVSNLLLN</sequence>
<comment type="caution">
    <text evidence="6">The sequence shown here is derived from an EMBL/GenBank/DDBJ whole genome shotgun (WGS) entry which is preliminary data.</text>
</comment>
<dbReference type="Pfam" id="PF13399">
    <property type="entry name" value="LytR_C"/>
    <property type="match status" value="1"/>
</dbReference>
<dbReference type="EMBL" id="PFPO01000085">
    <property type="protein sequence ID" value="PIZ98470.1"/>
    <property type="molecule type" value="Genomic_DNA"/>
</dbReference>
<dbReference type="AlphaFoldDB" id="A0A2M7VDV9"/>
<protein>
    <recommendedName>
        <fullName evidence="8">Cell envelope-related transcriptional attenuator domain-containing protein</fullName>
    </recommendedName>
</protein>